<dbReference type="OrthoDB" id="6612025at2759"/>
<dbReference type="SUPFAM" id="SSF48726">
    <property type="entry name" value="Immunoglobulin"/>
    <property type="match status" value="1"/>
</dbReference>
<dbReference type="InterPro" id="IPR036179">
    <property type="entry name" value="Ig-like_dom_sf"/>
</dbReference>
<organism evidence="2 3">
    <name type="scientific">Portunus trituberculatus</name>
    <name type="common">Swimming crab</name>
    <name type="synonym">Neptunus trituberculatus</name>
    <dbReference type="NCBI Taxonomy" id="210409"/>
    <lineage>
        <taxon>Eukaryota</taxon>
        <taxon>Metazoa</taxon>
        <taxon>Ecdysozoa</taxon>
        <taxon>Arthropoda</taxon>
        <taxon>Crustacea</taxon>
        <taxon>Multicrustacea</taxon>
        <taxon>Malacostraca</taxon>
        <taxon>Eumalacostraca</taxon>
        <taxon>Eucarida</taxon>
        <taxon>Decapoda</taxon>
        <taxon>Pleocyemata</taxon>
        <taxon>Brachyura</taxon>
        <taxon>Eubrachyura</taxon>
        <taxon>Portunoidea</taxon>
        <taxon>Portunidae</taxon>
        <taxon>Portuninae</taxon>
        <taxon>Portunus</taxon>
    </lineage>
</organism>
<keyword evidence="1" id="KW-0175">Coiled coil</keyword>
<comment type="caution">
    <text evidence="2">The sequence shown here is derived from an EMBL/GenBank/DDBJ whole genome shotgun (WGS) entry which is preliminary data.</text>
</comment>
<dbReference type="Proteomes" id="UP000324222">
    <property type="component" value="Unassembled WGS sequence"/>
</dbReference>
<dbReference type="AlphaFoldDB" id="A0A5B7GSB9"/>
<evidence type="ECO:0000313" key="2">
    <source>
        <dbReference type="EMBL" id="MPC60235.1"/>
    </source>
</evidence>
<dbReference type="InterPro" id="IPR013783">
    <property type="entry name" value="Ig-like_fold"/>
</dbReference>
<protein>
    <submittedName>
        <fullName evidence="2">Uncharacterized protein</fullName>
    </submittedName>
</protein>
<feature type="coiled-coil region" evidence="1">
    <location>
        <begin position="63"/>
        <end position="113"/>
    </location>
</feature>
<gene>
    <name evidence="2" type="ORF">E2C01_054274</name>
</gene>
<keyword evidence="3" id="KW-1185">Reference proteome</keyword>
<evidence type="ECO:0000313" key="3">
    <source>
        <dbReference type="Proteomes" id="UP000324222"/>
    </source>
</evidence>
<accession>A0A5B7GSB9</accession>
<dbReference type="Gene3D" id="2.60.40.10">
    <property type="entry name" value="Immunoglobulins"/>
    <property type="match status" value="1"/>
</dbReference>
<reference evidence="2 3" key="1">
    <citation type="submission" date="2019-05" db="EMBL/GenBank/DDBJ databases">
        <title>Another draft genome of Portunus trituberculatus and its Hox gene families provides insights of decapod evolution.</title>
        <authorList>
            <person name="Jeong J.-H."/>
            <person name="Song I."/>
            <person name="Kim S."/>
            <person name="Choi T."/>
            <person name="Kim D."/>
            <person name="Ryu S."/>
            <person name="Kim W."/>
        </authorList>
    </citation>
    <scope>NUCLEOTIDE SEQUENCE [LARGE SCALE GENOMIC DNA]</scope>
    <source>
        <tissue evidence="2">Muscle</tissue>
    </source>
</reference>
<proteinExistence type="predicted"/>
<dbReference type="EMBL" id="VSRR010017319">
    <property type="protein sequence ID" value="MPC60235.1"/>
    <property type="molecule type" value="Genomic_DNA"/>
</dbReference>
<sequence>MRVRNDKAMLTVVQARPEMKGEYTCRAVNSEGEIFSKATLEVTELTFEEKLKIDDERYAAVHIQHAAEQMKEKERERAIKIRKEHHEALERLKVEKQERSVQLQKELKEAKKKACKKPLVEEKKTRVFSSATERCVAEVYTNWKAPVTLEERYPTIQPNEFAPNQIPGVKCFVKVSETSIKGEEVVKDIAPQFFEEKEVMQELSQIHTMLKSNVKVNEIWAKFRAGEFKTLLQPKIQPALVKICEHIGHQRNVSIVLAQETQEQAKKHPVGLKAFLRMVKHAKNIKPDTLFKEIVPREMGLFSSTTQELTKISQMINQGMETEEIIAFCEAGKLPALKKPESQQPLINIVEKHGHSVMVAQVLVEEAYREAKYEKVTTEEASEVIHEEEKKTVKVSKIKSGKPIPTFQLFSPFIYYFQHFSSKCYVTPLNCATENNVENIQVRQGSKEWNIDWVWFPTIT</sequence>
<name>A0A5B7GSB9_PORTR</name>
<evidence type="ECO:0000256" key="1">
    <source>
        <dbReference type="SAM" id="Coils"/>
    </source>
</evidence>